<evidence type="ECO:0000256" key="12">
    <source>
        <dbReference type="RuleBase" id="RU003476"/>
    </source>
</evidence>
<reference evidence="15" key="1">
    <citation type="journal article" date="2019" name="Int. J. Syst. Evol. Microbiol.">
        <title>The Global Catalogue of Microorganisms (GCM) 10K type strain sequencing project: providing services to taxonomists for standard genome sequencing and annotation.</title>
        <authorList>
            <consortium name="The Broad Institute Genomics Platform"/>
            <consortium name="The Broad Institute Genome Sequencing Center for Infectious Disease"/>
            <person name="Wu L."/>
            <person name="Ma J."/>
        </authorList>
    </citation>
    <scope>NUCLEOTIDE SEQUENCE [LARGE SCALE GENOMIC DNA]</scope>
    <source>
        <strain evidence="15">JCM 14234</strain>
    </source>
</reference>
<evidence type="ECO:0000256" key="9">
    <source>
        <dbReference type="ARBA" id="ARBA00023204"/>
    </source>
</evidence>
<dbReference type="InterPro" id="IPR047127">
    <property type="entry name" value="MutT-like"/>
</dbReference>
<protein>
    <recommendedName>
        <fullName evidence="11">8-oxo-dGTP diphosphatase</fullName>
        <ecNumber evidence="11">3.6.1.55</ecNumber>
    </recommendedName>
</protein>
<evidence type="ECO:0000256" key="8">
    <source>
        <dbReference type="ARBA" id="ARBA00022842"/>
    </source>
</evidence>
<dbReference type="InterPro" id="IPR020476">
    <property type="entry name" value="Nudix_hydrolase"/>
</dbReference>
<keyword evidence="15" id="KW-1185">Reference proteome</keyword>
<comment type="cofactor">
    <cofactor evidence="1">
        <name>Mg(2+)</name>
        <dbReference type="ChEBI" id="CHEBI:18420"/>
    </cofactor>
</comment>
<evidence type="ECO:0000313" key="14">
    <source>
        <dbReference type="EMBL" id="GAA3046165.1"/>
    </source>
</evidence>
<keyword evidence="3" id="KW-0515">Mutator protein</keyword>
<keyword evidence="9" id="KW-0234">DNA repair</keyword>
<dbReference type="InterPro" id="IPR015797">
    <property type="entry name" value="NUDIX_hydrolase-like_dom_sf"/>
</dbReference>
<dbReference type="PANTHER" id="PTHR47707:SF1">
    <property type="entry name" value="NUDIX HYDROLASE FAMILY PROTEIN"/>
    <property type="match status" value="1"/>
</dbReference>
<evidence type="ECO:0000313" key="15">
    <source>
        <dbReference type="Proteomes" id="UP001501035"/>
    </source>
</evidence>
<keyword evidence="8" id="KW-0460">Magnesium</keyword>
<evidence type="ECO:0000256" key="7">
    <source>
        <dbReference type="ARBA" id="ARBA00022801"/>
    </source>
</evidence>
<evidence type="ECO:0000256" key="4">
    <source>
        <dbReference type="ARBA" id="ARBA00022705"/>
    </source>
</evidence>
<dbReference type="PROSITE" id="PS00893">
    <property type="entry name" value="NUDIX_BOX"/>
    <property type="match status" value="1"/>
</dbReference>
<dbReference type="Gene3D" id="3.90.79.10">
    <property type="entry name" value="Nucleoside Triphosphate Pyrophosphohydrolase"/>
    <property type="match status" value="1"/>
</dbReference>
<dbReference type="SUPFAM" id="SSF55811">
    <property type="entry name" value="Nudix"/>
    <property type="match status" value="1"/>
</dbReference>
<feature type="domain" description="Nudix hydrolase" evidence="13">
    <location>
        <begin position="1"/>
        <end position="123"/>
    </location>
</feature>
<evidence type="ECO:0000256" key="2">
    <source>
        <dbReference type="ARBA" id="ARBA00005582"/>
    </source>
</evidence>
<keyword evidence="6" id="KW-0227">DNA damage</keyword>
<evidence type="ECO:0000256" key="11">
    <source>
        <dbReference type="ARBA" id="ARBA00038905"/>
    </source>
</evidence>
<comment type="catalytic activity">
    <reaction evidence="10">
        <text>8-oxo-dGTP + H2O = 8-oxo-dGMP + diphosphate + H(+)</text>
        <dbReference type="Rhea" id="RHEA:31575"/>
        <dbReference type="ChEBI" id="CHEBI:15377"/>
        <dbReference type="ChEBI" id="CHEBI:15378"/>
        <dbReference type="ChEBI" id="CHEBI:33019"/>
        <dbReference type="ChEBI" id="CHEBI:63224"/>
        <dbReference type="ChEBI" id="CHEBI:77896"/>
        <dbReference type="EC" id="3.6.1.55"/>
    </reaction>
</comment>
<keyword evidence="4" id="KW-0235">DNA replication</keyword>
<organism evidence="14 15">
    <name type="scientific">Gordonia defluvii</name>
    <dbReference type="NCBI Taxonomy" id="283718"/>
    <lineage>
        <taxon>Bacteria</taxon>
        <taxon>Bacillati</taxon>
        <taxon>Actinomycetota</taxon>
        <taxon>Actinomycetes</taxon>
        <taxon>Mycobacteriales</taxon>
        <taxon>Gordoniaceae</taxon>
        <taxon>Gordonia</taxon>
    </lineage>
</organism>
<dbReference type="PRINTS" id="PR00502">
    <property type="entry name" value="NUDIXFAMILY"/>
</dbReference>
<accession>A0ABP6LKE8</accession>
<dbReference type="Pfam" id="PF00293">
    <property type="entry name" value="NUDIX"/>
    <property type="match status" value="1"/>
</dbReference>
<evidence type="ECO:0000256" key="10">
    <source>
        <dbReference type="ARBA" id="ARBA00035861"/>
    </source>
</evidence>
<comment type="similarity">
    <text evidence="2 12">Belongs to the Nudix hydrolase family.</text>
</comment>
<dbReference type="PANTHER" id="PTHR47707">
    <property type="entry name" value="8-OXO-DGTP DIPHOSPHATASE"/>
    <property type="match status" value="1"/>
</dbReference>
<evidence type="ECO:0000256" key="5">
    <source>
        <dbReference type="ARBA" id="ARBA00022723"/>
    </source>
</evidence>
<keyword evidence="5" id="KW-0479">Metal-binding</keyword>
<proteinExistence type="inferred from homology"/>
<sequence length="136" mass="14541">MVAGAVIRGGAEGSSLLLAQRDYPRELAGLWELPGGKVEPGETAAQALRRELREELGIEVVVGGAIGDPVALREDLELRAYRAEWTRGEPAALEHRAVAWFGPADLADLARRGEMVPADVGWVPELAGLLRRPGPS</sequence>
<dbReference type="Proteomes" id="UP001501035">
    <property type="component" value="Unassembled WGS sequence"/>
</dbReference>
<dbReference type="EC" id="3.6.1.55" evidence="11"/>
<dbReference type="CDD" id="cd03425">
    <property type="entry name" value="NUDIX_MutT_NudA_like"/>
    <property type="match status" value="1"/>
</dbReference>
<evidence type="ECO:0000256" key="3">
    <source>
        <dbReference type="ARBA" id="ARBA00022457"/>
    </source>
</evidence>
<dbReference type="PROSITE" id="PS51462">
    <property type="entry name" value="NUDIX"/>
    <property type="match status" value="1"/>
</dbReference>
<name>A0ABP6LKE8_9ACTN</name>
<dbReference type="InterPro" id="IPR000086">
    <property type="entry name" value="NUDIX_hydrolase_dom"/>
</dbReference>
<evidence type="ECO:0000256" key="1">
    <source>
        <dbReference type="ARBA" id="ARBA00001946"/>
    </source>
</evidence>
<dbReference type="InterPro" id="IPR020084">
    <property type="entry name" value="NUDIX_hydrolase_CS"/>
</dbReference>
<dbReference type="EMBL" id="BAAAVS010000056">
    <property type="protein sequence ID" value="GAA3046165.1"/>
    <property type="molecule type" value="Genomic_DNA"/>
</dbReference>
<comment type="caution">
    <text evidence="14">The sequence shown here is derived from an EMBL/GenBank/DDBJ whole genome shotgun (WGS) entry which is preliminary data.</text>
</comment>
<evidence type="ECO:0000256" key="6">
    <source>
        <dbReference type="ARBA" id="ARBA00022763"/>
    </source>
</evidence>
<evidence type="ECO:0000259" key="13">
    <source>
        <dbReference type="PROSITE" id="PS51462"/>
    </source>
</evidence>
<gene>
    <name evidence="14" type="ORF">GCM10010528_26710</name>
</gene>
<keyword evidence="7 12" id="KW-0378">Hydrolase</keyword>